<dbReference type="GeneID" id="14539454"/>
<dbReference type="GO" id="GO:0045727">
    <property type="term" value="P:positive regulation of translation"/>
    <property type="evidence" value="ECO:0007669"/>
    <property type="project" value="TreeGrafter"/>
</dbReference>
<name>H8X3G5_CANO9</name>
<evidence type="ECO:0000313" key="4">
    <source>
        <dbReference type="EMBL" id="CCG25438.1"/>
    </source>
</evidence>
<dbReference type="InterPro" id="IPR045180">
    <property type="entry name" value="La_dom_prot"/>
</dbReference>
<evidence type="ECO:0000259" key="3">
    <source>
        <dbReference type="PROSITE" id="PS50961"/>
    </source>
</evidence>
<evidence type="ECO:0000256" key="2">
    <source>
        <dbReference type="PROSITE-ProRule" id="PRU00332"/>
    </source>
</evidence>
<keyword evidence="1 2" id="KW-0694">RNA-binding</keyword>
<dbReference type="AlphaFoldDB" id="H8X3G5"/>
<dbReference type="Pfam" id="PF05383">
    <property type="entry name" value="La"/>
    <property type="match status" value="1"/>
</dbReference>
<gene>
    <name evidence="4" type="ORF">CORT_0C00600</name>
</gene>
<reference evidence="4 5" key="1">
    <citation type="journal article" date="2012" name="PLoS ONE">
        <title>Sequence and analysis of the genome of the pathogenic yeast Candida orthopsilosis.</title>
        <authorList>
            <person name="Riccombeni A."/>
            <person name="Vidanes G."/>
            <person name="Proux-Wera E."/>
            <person name="Wolfe K.H."/>
            <person name="Butler G."/>
        </authorList>
    </citation>
    <scope>NUCLEOTIDE SEQUENCE [LARGE SCALE GENOMIC DNA]</scope>
    <source>
        <strain evidence="4 5">Co 90-125</strain>
    </source>
</reference>
<dbReference type="InterPro" id="IPR036390">
    <property type="entry name" value="WH_DNA-bd_sf"/>
</dbReference>
<dbReference type="GO" id="GO:0010494">
    <property type="term" value="C:cytoplasmic stress granule"/>
    <property type="evidence" value="ECO:0007669"/>
    <property type="project" value="TreeGrafter"/>
</dbReference>
<dbReference type="InterPro" id="IPR036388">
    <property type="entry name" value="WH-like_DNA-bd_sf"/>
</dbReference>
<feature type="domain" description="HTH La-type RNA-binding" evidence="3">
    <location>
        <begin position="242"/>
        <end position="336"/>
    </location>
</feature>
<dbReference type="PANTHER" id="PTHR22792">
    <property type="entry name" value="LUPUS LA PROTEIN-RELATED"/>
    <property type="match status" value="1"/>
</dbReference>
<dbReference type="Proteomes" id="UP000005018">
    <property type="component" value="Chromosome 3"/>
</dbReference>
<evidence type="ECO:0000256" key="1">
    <source>
        <dbReference type="ARBA" id="ARBA00022884"/>
    </source>
</evidence>
<protein>
    <submittedName>
        <fullName evidence="4">Slf1 polysome-associated RNA binding protein</fullName>
    </submittedName>
</protein>
<dbReference type="SUPFAM" id="SSF46785">
    <property type="entry name" value="Winged helix' DNA-binding domain"/>
    <property type="match status" value="1"/>
</dbReference>
<dbReference type="Gene3D" id="1.10.10.10">
    <property type="entry name" value="Winged helix-like DNA-binding domain superfamily/Winged helix DNA-binding domain"/>
    <property type="match status" value="1"/>
</dbReference>
<dbReference type="PROSITE" id="PS50961">
    <property type="entry name" value="HTH_LA"/>
    <property type="match status" value="1"/>
</dbReference>
<dbReference type="KEGG" id="cot:CORT_0C00600"/>
<dbReference type="GO" id="GO:0003723">
    <property type="term" value="F:RNA binding"/>
    <property type="evidence" value="ECO:0007669"/>
    <property type="project" value="UniProtKB-UniRule"/>
</dbReference>
<accession>H8X3G5</accession>
<dbReference type="InterPro" id="IPR006630">
    <property type="entry name" value="La_HTH"/>
</dbReference>
<evidence type="ECO:0000313" key="5">
    <source>
        <dbReference type="Proteomes" id="UP000005018"/>
    </source>
</evidence>
<proteinExistence type="predicted"/>
<dbReference type="HOGENOM" id="CLU_826382_0_0_1"/>
<dbReference type="RefSeq" id="XP_003868342.1">
    <property type="nucleotide sequence ID" value="XM_003868294.1"/>
</dbReference>
<sequence>MSNIRRLTPAPPPSTNAWDLNTLVSPKQEEQKVVVKATPICKQDIDINESSNPSLRFLSTALVQPSVTFPSNASVLGVESPHPKVVARITNKPNNVVNVGKKIKIRKPAFPRSKDIKGGNGLFKYKITDEYNKPVIMSQSNLWTAAAATTAATATATVTTSLYTLRPDIGFLANSAEDHSIISVDSAIPSPILIPSSSTSFFPQSPGMFSPQQPMVVYGMPMYSHLPLQHSSPQLMMPPSPENKRDTLKGSIKKQLQYYFSTENLCKDTYLRSLFDKSDGKLRVKSLIEFNRLKKLTHDGKYVELVIEAGKELPFLEVLDGNEFIRLKTWEKWVMP</sequence>
<dbReference type="GO" id="GO:0005829">
    <property type="term" value="C:cytosol"/>
    <property type="evidence" value="ECO:0007669"/>
    <property type="project" value="TreeGrafter"/>
</dbReference>
<keyword evidence="5" id="KW-1185">Reference proteome</keyword>
<dbReference type="OrthoDB" id="340227at2759"/>
<organism evidence="4 5">
    <name type="scientific">Candida orthopsilosis (strain 90-125)</name>
    <name type="common">Yeast</name>
    <dbReference type="NCBI Taxonomy" id="1136231"/>
    <lineage>
        <taxon>Eukaryota</taxon>
        <taxon>Fungi</taxon>
        <taxon>Dikarya</taxon>
        <taxon>Ascomycota</taxon>
        <taxon>Saccharomycotina</taxon>
        <taxon>Pichiomycetes</taxon>
        <taxon>Debaryomycetaceae</taxon>
        <taxon>Candida/Lodderomyces clade</taxon>
        <taxon>Candida</taxon>
    </lineage>
</organism>
<dbReference type="EMBL" id="HE681721">
    <property type="protein sequence ID" value="CCG25438.1"/>
    <property type="molecule type" value="Genomic_DNA"/>
</dbReference>
<dbReference type="CDD" id="cd07323">
    <property type="entry name" value="LAM"/>
    <property type="match status" value="1"/>
</dbReference>
<dbReference type="PANTHER" id="PTHR22792:SF132">
    <property type="entry name" value="LA-RELATED PROTEIN 1"/>
    <property type="match status" value="1"/>
</dbReference>
<dbReference type="SMART" id="SM00715">
    <property type="entry name" value="LA"/>
    <property type="match status" value="1"/>
</dbReference>